<reference evidence="3 4" key="2">
    <citation type="submission" date="2021-05" db="EMBL/GenBank/DDBJ databases">
        <title>Genome Assembly of Synthetic Allotetraploid Brassica napus Reveals Homoeologous Exchanges between Subgenomes.</title>
        <authorList>
            <person name="Davis J.T."/>
        </authorList>
    </citation>
    <scope>NUCLEOTIDE SEQUENCE [LARGE SCALE GENOMIC DNA]</scope>
    <source>
        <strain evidence="4">cv. Da-Ae</strain>
        <tissue evidence="3">Seedling</tissue>
    </source>
</reference>
<dbReference type="AlphaFoldDB" id="A0A816JAV1"/>
<organism evidence="2">
    <name type="scientific">Brassica napus</name>
    <name type="common">Rape</name>
    <dbReference type="NCBI Taxonomy" id="3708"/>
    <lineage>
        <taxon>Eukaryota</taxon>
        <taxon>Viridiplantae</taxon>
        <taxon>Streptophyta</taxon>
        <taxon>Embryophyta</taxon>
        <taxon>Tracheophyta</taxon>
        <taxon>Spermatophyta</taxon>
        <taxon>Magnoliopsida</taxon>
        <taxon>eudicotyledons</taxon>
        <taxon>Gunneridae</taxon>
        <taxon>Pentapetalae</taxon>
        <taxon>rosids</taxon>
        <taxon>malvids</taxon>
        <taxon>Brassicales</taxon>
        <taxon>Brassicaceae</taxon>
        <taxon>Brassiceae</taxon>
        <taxon>Brassica</taxon>
    </lineage>
</organism>
<dbReference type="Proteomes" id="UP001295469">
    <property type="component" value="Chromosome C09"/>
</dbReference>
<reference evidence="2" key="1">
    <citation type="submission" date="2021-01" db="EMBL/GenBank/DDBJ databases">
        <authorList>
            <consortium name="Genoscope - CEA"/>
            <person name="William W."/>
        </authorList>
    </citation>
    <scope>NUCLEOTIDE SEQUENCE</scope>
</reference>
<dbReference type="EMBL" id="JAGKQM010000019">
    <property type="protein sequence ID" value="KAH0861603.1"/>
    <property type="molecule type" value="Genomic_DNA"/>
</dbReference>
<protein>
    <submittedName>
        <fullName evidence="2">(rape) hypothetical protein</fullName>
    </submittedName>
</protein>
<keyword evidence="4" id="KW-1185">Reference proteome</keyword>
<evidence type="ECO:0000259" key="1">
    <source>
        <dbReference type="PROSITE" id="PS00028"/>
    </source>
</evidence>
<accession>A0A816JAV1</accession>
<dbReference type="Proteomes" id="UP000824890">
    <property type="component" value="Unassembled WGS sequence"/>
</dbReference>
<dbReference type="PROSITE" id="PS00028">
    <property type="entry name" value="ZINC_FINGER_C2H2_1"/>
    <property type="match status" value="1"/>
</dbReference>
<dbReference type="InterPro" id="IPR013087">
    <property type="entry name" value="Znf_C2H2_type"/>
</dbReference>
<feature type="domain" description="C2H2-type" evidence="1">
    <location>
        <begin position="23"/>
        <end position="43"/>
    </location>
</feature>
<proteinExistence type="predicted"/>
<evidence type="ECO:0000313" key="4">
    <source>
        <dbReference type="Proteomes" id="UP000824890"/>
    </source>
</evidence>
<evidence type="ECO:0000313" key="2">
    <source>
        <dbReference type="EMBL" id="CAF1791414.1"/>
    </source>
</evidence>
<sequence length="89" mass="10030">MAELPTILDSFWHPLLINLDYHCGECGAVISLEVFRSGHTYMHVEEPHLYPEVLVNCEGGAFRVQSTHCEITIHFSTYAGSRGDIRVDP</sequence>
<evidence type="ECO:0000313" key="3">
    <source>
        <dbReference type="EMBL" id="KAH0861603.1"/>
    </source>
</evidence>
<gene>
    <name evidence="2" type="ORF">DARMORV10_C09P72540.1</name>
    <name evidence="3" type="ORF">HID58_089864</name>
</gene>
<name>A0A816JAV1_BRANA</name>
<dbReference type="EMBL" id="HG994373">
    <property type="protein sequence ID" value="CAF1791414.1"/>
    <property type="molecule type" value="Genomic_DNA"/>
</dbReference>